<keyword evidence="2" id="KW-1185">Reference proteome</keyword>
<dbReference type="Proteomes" id="UP000274350">
    <property type="component" value="Chromosome"/>
</dbReference>
<dbReference type="OrthoDB" id="8924315at2"/>
<organism evidence="1 2">
    <name type="scientific">Undibacterium piscinae</name>
    <dbReference type="NCBI Taxonomy" id="2495591"/>
    <lineage>
        <taxon>Bacteria</taxon>
        <taxon>Pseudomonadati</taxon>
        <taxon>Pseudomonadota</taxon>
        <taxon>Betaproteobacteria</taxon>
        <taxon>Burkholderiales</taxon>
        <taxon>Oxalobacteraceae</taxon>
        <taxon>Undibacterium</taxon>
    </lineage>
</organism>
<dbReference type="EMBL" id="CP051152">
    <property type="protein sequence ID" value="QJQ05380.1"/>
    <property type="molecule type" value="Genomic_DNA"/>
</dbReference>
<reference evidence="1 2" key="1">
    <citation type="journal article" date="2019" name="Int. J. Syst. Evol. Microbiol.">
        <title>Undibacterium piscinae sp. nov., isolated from Korean shiner intestine.</title>
        <authorList>
            <person name="Lee S.Y."/>
            <person name="Kang W."/>
            <person name="Kim P.S."/>
            <person name="Kim H.S."/>
            <person name="Sung H."/>
            <person name="Shin N.R."/>
            <person name="Whon T.W."/>
            <person name="Yun J.H."/>
            <person name="Lee J.Y."/>
            <person name="Lee J.Y."/>
            <person name="Jung M.J."/>
            <person name="Jeong Y.S."/>
            <person name="Tak E.J."/>
            <person name="Han J.E."/>
            <person name="Hyun D.W."/>
            <person name="Kang M.S."/>
            <person name="Lee K.E."/>
            <person name="Lee B.H."/>
            <person name="Bae J.W."/>
        </authorList>
    </citation>
    <scope>NUCLEOTIDE SEQUENCE [LARGE SCALE GENOMIC DNA]</scope>
    <source>
        <strain evidence="1 2">S11R28</strain>
    </source>
</reference>
<dbReference type="KEGG" id="upi:EJG51_005440"/>
<sequence length="295" mass="29149">MAKAKNKVILISAVLASALIGCGGFVYTTVGGNVKGLTSGSLLVLKNEGNYTERLIADGPFSFRVASNGSYAITVGSQPNTDHCTVINGNGQMTGDAPVNNIAVNCAPNVPVAGTLTGLAASTSLTMGTKTGASVGAPIDSTALILDQGAIAKNGAFTLPYYIVNGYKYSVVVAVQPAAQVCTVLNGDGVADNTNLPAATKVAVNCVAGVPIAGTVTGLGSGLSLVLLNNGGDALGRTALGAFTFPSSLLNGSTYSVTVGTQPTGQTCTVTNGSGTAVLATPSTASNIAVNCVNN</sequence>
<name>A0A6M4A3K5_9BURK</name>
<dbReference type="AlphaFoldDB" id="A0A6M4A3K5"/>
<gene>
    <name evidence="1" type="ORF">EJG51_005440</name>
</gene>
<dbReference type="PROSITE" id="PS51257">
    <property type="entry name" value="PROKAR_LIPOPROTEIN"/>
    <property type="match status" value="1"/>
</dbReference>
<proteinExistence type="predicted"/>
<protein>
    <submittedName>
        <fullName evidence="1">Uncharacterized protein</fullName>
    </submittedName>
</protein>
<evidence type="ECO:0000313" key="1">
    <source>
        <dbReference type="EMBL" id="QJQ05380.1"/>
    </source>
</evidence>
<accession>A0A6M4A3K5</accession>
<evidence type="ECO:0000313" key="2">
    <source>
        <dbReference type="Proteomes" id="UP000274350"/>
    </source>
</evidence>